<comment type="subcellular location">
    <subcellularLocation>
        <location evidence="1">Nucleus</location>
    </subcellularLocation>
</comment>
<keyword evidence="4" id="KW-1185">Reference proteome</keyword>
<evidence type="ECO:0000256" key="1">
    <source>
        <dbReference type="ARBA" id="ARBA00004123"/>
    </source>
</evidence>
<comment type="caution">
    <text evidence="3">The sequence shown here is derived from an EMBL/GenBank/DDBJ whole genome shotgun (WGS) entry which is preliminary data.</text>
</comment>
<evidence type="ECO:0000313" key="3">
    <source>
        <dbReference type="EMBL" id="ORX48992.1"/>
    </source>
</evidence>
<organism evidence="3 4">
    <name type="scientific">Piromyces finnis</name>
    <dbReference type="NCBI Taxonomy" id="1754191"/>
    <lineage>
        <taxon>Eukaryota</taxon>
        <taxon>Fungi</taxon>
        <taxon>Fungi incertae sedis</taxon>
        <taxon>Chytridiomycota</taxon>
        <taxon>Chytridiomycota incertae sedis</taxon>
        <taxon>Neocallimastigomycetes</taxon>
        <taxon>Neocallimastigales</taxon>
        <taxon>Neocallimastigaceae</taxon>
        <taxon>Piromyces</taxon>
    </lineage>
</organism>
<dbReference type="Proteomes" id="UP000193719">
    <property type="component" value="Unassembled WGS sequence"/>
</dbReference>
<reference evidence="3 4" key="2">
    <citation type="submission" date="2016-08" db="EMBL/GenBank/DDBJ databases">
        <title>Pervasive Adenine N6-methylation of Active Genes in Fungi.</title>
        <authorList>
            <consortium name="DOE Joint Genome Institute"/>
            <person name="Mondo S.J."/>
            <person name="Dannebaum R.O."/>
            <person name="Kuo R.C."/>
            <person name="Labutti K."/>
            <person name="Haridas S."/>
            <person name="Kuo A."/>
            <person name="Salamov A."/>
            <person name="Ahrendt S.R."/>
            <person name="Lipzen A."/>
            <person name="Sullivan W."/>
            <person name="Andreopoulos W.B."/>
            <person name="Clum A."/>
            <person name="Lindquist E."/>
            <person name="Daum C."/>
            <person name="Ramamoorthy G.K."/>
            <person name="Gryganskyi A."/>
            <person name="Culley D."/>
            <person name="Magnuson J.K."/>
            <person name="James T.Y."/>
            <person name="O'Malley M.A."/>
            <person name="Stajich J.E."/>
            <person name="Spatafora J.W."/>
            <person name="Visel A."/>
            <person name="Grigoriev I.V."/>
        </authorList>
    </citation>
    <scope>NUCLEOTIDE SEQUENCE [LARGE SCALE GENOMIC DNA]</scope>
    <source>
        <strain evidence="4">finn</strain>
    </source>
</reference>
<name>A0A1Y1V993_9FUNG</name>
<dbReference type="PANTHER" id="PTHR13489">
    <property type="entry name" value="MINI-CHROMOSOME MAINTENANCE COMPLEX-BINDING PROTEIN"/>
    <property type="match status" value="1"/>
</dbReference>
<protein>
    <recommendedName>
        <fullName evidence="5">Mini-chromosome maintenance complex-binding protein</fullName>
    </recommendedName>
</protein>
<evidence type="ECO:0000313" key="4">
    <source>
        <dbReference type="Proteomes" id="UP000193719"/>
    </source>
</evidence>
<dbReference type="GO" id="GO:0006261">
    <property type="term" value="P:DNA-templated DNA replication"/>
    <property type="evidence" value="ECO:0007669"/>
    <property type="project" value="TreeGrafter"/>
</dbReference>
<gene>
    <name evidence="3" type="ORF">BCR36DRAFT_404914</name>
</gene>
<dbReference type="STRING" id="1754191.A0A1Y1V993"/>
<dbReference type="GO" id="GO:0003682">
    <property type="term" value="F:chromatin binding"/>
    <property type="evidence" value="ECO:0007669"/>
    <property type="project" value="TreeGrafter"/>
</dbReference>
<evidence type="ECO:0000256" key="2">
    <source>
        <dbReference type="ARBA" id="ARBA00023242"/>
    </source>
</evidence>
<proteinExistence type="predicted"/>
<keyword evidence="2" id="KW-0539">Nucleus</keyword>
<dbReference type="EMBL" id="MCFH01000025">
    <property type="protein sequence ID" value="ORX48992.1"/>
    <property type="molecule type" value="Genomic_DNA"/>
</dbReference>
<dbReference type="AlphaFoldDB" id="A0A1Y1V993"/>
<accession>A0A1Y1V993</accession>
<dbReference type="Pfam" id="PF09739">
    <property type="entry name" value="MCM_bind"/>
    <property type="match status" value="1"/>
</dbReference>
<sequence>MTIENFINNPINEIEKIIGNVSVNEVYSFQEPNIPDIFKNKFSNEEDIEKIPILNKSSFKSLKSGTLIRFPCMIQDNGIDSELYSLFHLVKDKNTNEQKVKFFKYQDQINNSDYEYLDSENVQTFRDRQLVYCINIPGHNSWAKEKNNYQNTEEEKEKNYKTINEKFPIKSEDNFGAIIKIYDIDNANDLKLNTVFEFIGILEYNEQQEVQQSFDNFEENMLTSYPIPHVHALYWNKIENNSNPTVDLIKKQLTDEKVIKDTRNEIVEYLSNRFDGDNLIAEYILYNLVSRIYSRVDSLPVGKFSLNICNVKSTEQSNEIYKLIQNIVPKSHYLSLEHKKINSKRLAPSMNCIESLEQGIGLISGELQLTDGTVLVVDETTMQEGKIENTGVMNISILGDLFQNQKITYDFNYHTIEFPADLNLIVLSEAKSKLFPCDCIIPLNNLTNINQDKNIDEGLLNKIRGFIDVMKIADYEIDQELANNISKEFVEKRAAQSKGKTDYTKKILGQDDLLYQLNLARLHTLSHGQTHLTKEFWENTKNLEEQRQKRLDDYVKDKAKNLKTNKTQNPLR</sequence>
<dbReference type="OrthoDB" id="329666at2759"/>
<reference evidence="3 4" key="1">
    <citation type="submission" date="2016-08" db="EMBL/GenBank/DDBJ databases">
        <title>Genomes of anaerobic fungi encode conserved fungal cellulosomes for biomass hydrolysis.</title>
        <authorList>
            <consortium name="DOE Joint Genome Institute"/>
            <person name="Haitjema C.H."/>
            <person name="Gilmore S.P."/>
            <person name="Henske J.K."/>
            <person name="Solomon K.V."/>
            <person name="De Groot R."/>
            <person name="Kuo A."/>
            <person name="Mondo S.J."/>
            <person name="Salamov A.A."/>
            <person name="Labutti K."/>
            <person name="Zhao Z."/>
            <person name="Chiniquy J."/>
            <person name="Barry K."/>
            <person name="Brewer H.M."/>
            <person name="Purvine S.O."/>
            <person name="Wright A.T."/>
            <person name="Boxma B."/>
            <person name="Van Alen T."/>
            <person name="Hackstein J.H."/>
            <person name="Baker S.E."/>
            <person name="Grigoriev I.V."/>
            <person name="O'Malley M.A."/>
        </authorList>
    </citation>
    <scope>NUCLEOTIDE SEQUENCE [LARGE SCALE GENOMIC DNA]</scope>
    <source>
        <strain evidence="4">finn</strain>
    </source>
</reference>
<dbReference type="InterPro" id="IPR019140">
    <property type="entry name" value="MCM_complex-bd"/>
</dbReference>
<evidence type="ECO:0008006" key="5">
    <source>
        <dbReference type="Google" id="ProtNLM"/>
    </source>
</evidence>
<dbReference type="PANTHER" id="PTHR13489:SF0">
    <property type="entry name" value="MINI-CHROMOSOME MAINTENANCE COMPLEX-BINDING PROTEIN"/>
    <property type="match status" value="1"/>
</dbReference>
<dbReference type="GO" id="GO:0005634">
    <property type="term" value="C:nucleus"/>
    <property type="evidence" value="ECO:0007669"/>
    <property type="project" value="UniProtKB-SubCell"/>
</dbReference>